<dbReference type="PANTHER" id="PTHR12526:SF630">
    <property type="entry name" value="GLYCOSYLTRANSFERASE"/>
    <property type="match status" value="1"/>
</dbReference>
<dbReference type="SUPFAM" id="SSF53756">
    <property type="entry name" value="UDP-Glycosyltransferase/glycogen phosphorylase"/>
    <property type="match status" value="1"/>
</dbReference>
<accession>A0A9E8SFT9</accession>
<organism evidence="2 3">
    <name type="scientific">Lacinutrix neustonica</name>
    <dbReference type="NCBI Taxonomy" id="2980107"/>
    <lineage>
        <taxon>Bacteria</taxon>
        <taxon>Pseudomonadati</taxon>
        <taxon>Bacteroidota</taxon>
        <taxon>Flavobacteriia</taxon>
        <taxon>Flavobacteriales</taxon>
        <taxon>Flavobacteriaceae</taxon>
        <taxon>Lacinutrix</taxon>
    </lineage>
</organism>
<feature type="domain" description="Glycosyl transferase family 1" evidence="1">
    <location>
        <begin position="182"/>
        <end position="298"/>
    </location>
</feature>
<dbReference type="RefSeq" id="WP_267678420.1">
    <property type="nucleotide sequence ID" value="NZ_CP113088.1"/>
</dbReference>
<protein>
    <submittedName>
        <fullName evidence="2">Glycosyltransferase family 4 protein</fullName>
    </submittedName>
</protein>
<dbReference type="Gene3D" id="3.40.50.2000">
    <property type="entry name" value="Glycogen Phosphorylase B"/>
    <property type="match status" value="2"/>
</dbReference>
<gene>
    <name evidence="2" type="ORF">N7U66_10395</name>
</gene>
<dbReference type="KEGG" id="lnu:N7U66_10395"/>
<keyword evidence="3" id="KW-1185">Reference proteome</keyword>
<proteinExistence type="predicted"/>
<evidence type="ECO:0000313" key="2">
    <source>
        <dbReference type="EMBL" id="WAC03784.1"/>
    </source>
</evidence>
<dbReference type="InterPro" id="IPR001296">
    <property type="entry name" value="Glyco_trans_1"/>
</dbReference>
<dbReference type="PANTHER" id="PTHR12526">
    <property type="entry name" value="GLYCOSYLTRANSFERASE"/>
    <property type="match status" value="1"/>
</dbReference>
<name>A0A9E8SFT9_9FLAO</name>
<dbReference type="Proteomes" id="UP001164705">
    <property type="component" value="Chromosome"/>
</dbReference>
<evidence type="ECO:0000313" key="3">
    <source>
        <dbReference type="Proteomes" id="UP001164705"/>
    </source>
</evidence>
<dbReference type="EMBL" id="CP113088">
    <property type="protein sequence ID" value="WAC03784.1"/>
    <property type="molecule type" value="Genomic_DNA"/>
</dbReference>
<dbReference type="Pfam" id="PF00534">
    <property type="entry name" value="Glycos_transf_1"/>
    <property type="match status" value="1"/>
</dbReference>
<evidence type="ECO:0000259" key="1">
    <source>
        <dbReference type="Pfam" id="PF00534"/>
    </source>
</evidence>
<sequence>MENKSQHIVFLTPGFAESEEDSTTIPALQVFLKALRKALPEAKLTLLTFQFPFTKKRYDWHGIEIIPLNGQSKKTKKFWVWKKALNTLKKIHQKDEIETIHSFWIGECSSIGVRFTKEHSINHVVTVMGQDATVVNFHAKNLLHSKVRIVTLSQNHQAELLKTYNLDSIIIPWHLDVDFFPELQKNTIDILGVGSLNTIKNYSDFIKIISTITKTYKNLKVVIIGDGTLRNELQIQIRSLGLMNTITLLGKRSRKDVLEKMAQSNILLHTSHYESFGFVFLEALYSGMQLVSYNVGLAKASQHWNVCHDKLELIEACKSALLKSNKTKNRILMSNRQESITAYLALYHE</sequence>
<dbReference type="GO" id="GO:0016757">
    <property type="term" value="F:glycosyltransferase activity"/>
    <property type="evidence" value="ECO:0007669"/>
    <property type="project" value="InterPro"/>
</dbReference>
<dbReference type="CDD" id="cd03801">
    <property type="entry name" value="GT4_PimA-like"/>
    <property type="match status" value="1"/>
</dbReference>
<reference evidence="2" key="1">
    <citation type="submission" date="2022-11" db="EMBL/GenBank/DDBJ databases">
        <title>Lacinutrix neustonica HL-RS19T sp. nov., isolated from the surface microlayer sample of brackish Lake Shihwa.</title>
        <authorList>
            <person name="Choi J.Y."/>
            <person name="Hwang C.Y."/>
        </authorList>
    </citation>
    <scope>NUCLEOTIDE SEQUENCE</scope>
    <source>
        <strain evidence="2">HL-RS19</strain>
    </source>
</reference>
<dbReference type="AlphaFoldDB" id="A0A9E8SFT9"/>